<dbReference type="SMART" id="SM00421">
    <property type="entry name" value="HTH_LUXR"/>
    <property type="match status" value="1"/>
</dbReference>
<dbReference type="Pfam" id="PF12833">
    <property type="entry name" value="HTH_18"/>
    <property type="match status" value="1"/>
</dbReference>
<dbReference type="Proteomes" id="UP000601108">
    <property type="component" value="Unassembled WGS sequence"/>
</dbReference>
<dbReference type="EMBL" id="BMWS01000045">
    <property type="protein sequence ID" value="GGX34269.1"/>
    <property type="molecule type" value="Genomic_DNA"/>
</dbReference>
<reference evidence="6 7" key="1">
    <citation type="journal article" date="2014" name="Int. J. Syst. Evol. Microbiol.">
        <title>Complete genome sequence of Corynebacterium casei LMG S-19264T (=DSM 44701T), isolated from a smear-ripened cheese.</title>
        <authorList>
            <consortium name="US DOE Joint Genome Institute (JGI-PGF)"/>
            <person name="Walter F."/>
            <person name="Albersmeier A."/>
            <person name="Kalinowski J."/>
            <person name="Ruckert C."/>
        </authorList>
    </citation>
    <scope>NUCLEOTIDE SEQUENCE [LARGE SCALE GENOMIC DNA]</scope>
    <source>
        <strain evidence="6 7">KCTC 12285</strain>
    </source>
</reference>
<keyword evidence="4" id="KW-0812">Transmembrane</keyword>
<feature type="transmembrane region" description="Helical" evidence="4">
    <location>
        <begin position="37"/>
        <end position="54"/>
    </location>
</feature>
<gene>
    <name evidence="6" type="ORF">GCM10007384_38630</name>
</gene>
<dbReference type="Pfam" id="PF00196">
    <property type="entry name" value="GerE"/>
    <property type="match status" value="1"/>
</dbReference>
<dbReference type="SUPFAM" id="SSF46894">
    <property type="entry name" value="C-terminal effector domain of the bipartite response regulators"/>
    <property type="match status" value="1"/>
</dbReference>
<keyword evidence="3" id="KW-0804">Transcription</keyword>
<dbReference type="AlphaFoldDB" id="A0A918JZF1"/>
<name>A0A918JZF1_9FLAO</name>
<dbReference type="InterPro" id="IPR018060">
    <property type="entry name" value="HTH_AraC"/>
</dbReference>
<keyword evidence="4" id="KW-0472">Membrane</keyword>
<dbReference type="SUPFAM" id="SSF46689">
    <property type="entry name" value="Homeodomain-like"/>
    <property type="match status" value="1"/>
</dbReference>
<keyword evidence="2" id="KW-0238">DNA-binding</keyword>
<keyword evidence="1" id="KW-0805">Transcription regulation</keyword>
<dbReference type="GO" id="GO:0003700">
    <property type="term" value="F:DNA-binding transcription factor activity"/>
    <property type="evidence" value="ECO:0007669"/>
    <property type="project" value="InterPro"/>
</dbReference>
<proteinExistence type="predicted"/>
<feature type="transmembrane region" description="Helical" evidence="4">
    <location>
        <begin position="165"/>
        <end position="188"/>
    </location>
</feature>
<evidence type="ECO:0000259" key="5">
    <source>
        <dbReference type="PROSITE" id="PS01124"/>
    </source>
</evidence>
<dbReference type="PANTHER" id="PTHR43280">
    <property type="entry name" value="ARAC-FAMILY TRANSCRIPTIONAL REGULATOR"/>
    <property type="match status" value="1"/>
</dbReference>
<feature type="domain" description="HTH araC/xylS-type" evidence="5">
    <location>
        <begin position="330"/>
        <end position="438"/>
    </location>
</feature>
<feature type="transmembrane region" description="Helical" evidence="4">
    <location>
        <begin position="133"/>
        <end position="153"/>
    </location>
</feature>
<dbReference type="InterPro" id="IPR036388">
    <property type="entry name" value="WH-like_DNA-bd_sf"/>
</dbReference>
<keyword evidence="7" id="KW-1185">Reference proteome</keyword>
<evidence type="ECO:0000256" key="2">
    <source>
        <dbReference type="ARBA" id="ARBA00023125"/>
    </source>
</evidence>
<evidence type="ECO:0000256" key="3">
    <source>
        <dbReference type="ARBA" id="ARBA00023163"/>
    </source>
</evidence>
<accession>A0A918JZF1</accession>
<protein>
    <recommendedName>
        <fullName evidence="5">HTH araC/xylS-type domain-containing protein</fullName>
    </recommendedName>
</protein>
<comment type="caution">
    <text evidence="6">The sequence shown here is derived from an EMBL/GenBank/DDBJ whole genome shotgun (WGS) entry which is preliminary data.</text>
</comment>
<evidence type="ECO:0000313" key="6">
    <source>
        <dbReference type="EMBL" id="GGX34269.1"/>
    </source>
</evidence>
<evidence type="ECO:0000256" key="4">
    <source>
        <dbReference type="SAM" id="Phobius"/>
    </source>
</evidence>
<dbReference type="GO" id="GO:0043565">
    <property type="term" value="F:sequence-specific DNA binding"/>
    <property type="evidence" value="ECO:0007669"/>
    <property type="project" value="InterPro"/>
</dbReference>
<dbReference type="InterPro" id="IPR000792">
    <property type="entry name" value="Tscrpt_reg_LuxR_C"/>
</dbReference>
<organism evidence="6 7">
    <name type="scientific">Aquimarina muelleri</name>
    <dbReference type="NCBI Taxonomy" id="279356"/>
    <lineage>
        <taxon>Bacteria</taxon>
        <taxon>Pseudomonadati</taxon>
        <taxon>Bacteroidota</taxon>
        <taxon>Flavobacteriia</taxon>
        <taxon>Flavobacteriales</taxon>
        <taxon>Flavobacteriaceae</taxon>
        <taxon>Aquimarina</taxon>
    </lineage>
</organism>
<dbReference type="InterPro" id="IPR009057">
    <property type="entry name" value="Homeodomain-like_sf"/>
</dbReference>
<sequence length="444" mass="52206">MFGTEIHIATFIYLSFQLFILSFQIIYFLFKPDSKSRLRFFILTLLFFLYNIISGLVPDKNIPIEILYQNIVAWTIGISTATYFLHFIYKEHNIKPVNFLNIRNITYSTIIAFIILFLLPYVTTKNLSLSRNIFLVLPVFISIACLVNIAFFLAKDYLAAKNVHYKFRILCGGLGMMSIVALPLIILILGDNQAVEHSVFSAGYFIISFEYLRHQIYNTRIEQDLLEKLQKENPHKNNYKHDYIVSLYGLSSIEKEIMLFIIKDYNYFEISKEIYLSEDVILKHVSNIFRKTKIRNRAELMLLMSEKKEDEIIIPLVNSNHHEISKEITEEILESLKKFEQKKEFLKKGLSLKELAQKINTNTKYLSKTINDHKNLNFNTYINHLRINYSLEILQANPKLRKYNIKHLAEEVGFNNPEAFSRAFRNVTEKKPSVYIKELLDENE</sequence>
<feature type="transmembrane region" description="Helical" evidence="4">
    <location>
        <begin position="6"/>
        <end position="30"/>
    </location>
</feature>
<evidence type="ECO:0000256" key="1">
    <source>
        <dbReference type="ARBA" id="ARBA00023015"/>
    </source>
</evidence>
<dbReference type="Gene3D" id="1.10.10.10">
    <property type="entry name" value="Winged helix-like DNA-binding domain superfamily/Winged helix DNA-binding domain"/>
    <property type="match status" value="1"/>
</dbReference>
<dbReference type="SMART" id="SM00342">
    <property type="entry name" value="HTH_ARAC"/>
    <property type="match status" value="1"/>
</dbReference>
<dbReference type="InterPro" id="IPR016032">
    <property type="entry name" value="Sig_transdc_resp-reg_C-effctor"/>
</dbReference>
<evidence type="ECO:0000313" key="7">
    <source>
        <dbReference type="Proteomes" id="UP000601108"/>
    </source>
</evidence>
<keyword evidence="4" id="KW-1133">Transmembrane helix</keyword>
<feature type="transmembrane region" description="Helical" evidence="4">
    <location>
        <begin position="101"/>
        <end position="121"/>
    </location>
</feature>
<dbReference type="PROSITE" id="PS01124">
    <property type="entry name" value="HTH_ARAC_FAMILY_2"/>
    <property type="match status" value="1"/>
</dbReference>
<dbReference type="PANTHER" id="PTHR43280:SF2">
    <property type="entry name" value="HTH-TYPE TRANSCRIPTIONAL REGULATOR EXSA"/>
    <property type="match status" value="1"/>
</dbReference>
<feature type="transmembrane region" description="Helical" evidence="4">
    <location>
        <begin position="66"/>
        <end position="89"/>
    </location>
</feature>
<dbReference type="RefSeq" id="WP_027413891.1">
    <property type="nucleotide sequence ID" value="NZ_BMWS01000045.1"/>
</dbReference>
<dbReference type="Gene3D" id="1.10.10.60">
    <property type="entry name" value="Homeodomain-like"/>
    <property type="match status" value="2"/>
</dbReference>